<dbReference type="PANTHER" id="PTHR10622">
    <property type="entry name" value="HET DOMAIN-CONTAINING PROTEIN"/>
    <property type="match status" value="1"/>
</dbReference>
<evidence type="ECO:0000259" key="2">
    <source>
        <dbReference type="Pfam" id="PF06985"/>
    </source>
</evidence>
<feature type="region of interest" description="Disordered" evidence="1">
    <location>
        <begin position="761"/>
        <end position="784"/>
    </location>
</feature>
<reference evidence="4 5" key="1">
    <citation type="submission" date="2023-01" db="EMBL/GenBank/DDBJ databases">
        <title>Analysis of 21 Apiospora genomes using comparative genomics revels a genus with tremendous synthesis potential of carbohydrate active enzymes and secondary metabolites.</title>
        <authorList>
            <person name="Sorensen T."/>
        </authorList>
    </citation>
    <scope>NUCLEOTIDE SEQUENCE [LARGE SCALE GENOMIC DNA]</scope>
    <source>
        <strain evidence="4 5">CBS 33761</strain>
    </source>
</reference>
<accession>A0ABR1SMR3</accession>
<gene>
    <name evidence="4" type="ORF">PG993_010621</name>
</gene>
<feature type="domain" description="Heterokaryon incompatibility" evidence="2">
    <location>
        <begin position="21"/>
        <end position="161"/>
    </location>
</feature>
<dbReference type="InterPro" id="IPR010730">
    <property type="entry name" value="HET"/>
</dbReference>
<keyword evidence="5" id="KW-1185">Reference proteome</keyword>
<dbReference type="EMBL" id="JAQQWK010000009">
    <property type="protein sequence ID" value="KAK8035626.1"/>
    <property type="molecule type" value="Genomic_DNA"/>
</dbReference>
<dbReference type="Proteomes" id="UP001444661">
    <property type="component" value="Unassembled WGS sequence"/>
</dbReference>
<dbReference type="PANTHER" id="PTHR10622:SF10">
    <property type="entry name" value="HET DOMAIN-CONTAINING PROTEIN"/>
    <property type="match status" value="1"/>
</dbReference>
<feature type="compositionally biased region" description="Basic and acidic residues" evidence="1">
    <location>
        <begin position="775"/>
        <end position="784"/>
    </location>
</feature>
<evidence type="ECO:0000256" key="1">
    <source>
        <dbReference type="SAM" id="MobiDB-lite"/>
    </source>
</evidence>
<organism evidence="4 5">
    <name type="scientific">Apiospora rasikravindrae</name>
    <dbReference type="NCBI Taxonomy" id="990691"/>
    <lineage>
        <taxon>Eukaryota</taxon>
        <taxon>Fungi</taxon>
        <taxon>Dikarya</taxon>
        <taxon>Ascomycota</taxon>
        <taxon>Pezizomycotina</taxon>
        <taxon>Sordariomycetes</taxon>
        <taxon>Xylariomycetidae</taxon>
        <taxon>Amphisphaeriales</taxon>
        <taxon>Apiosporaceae</taxon>
        <taxon>Apiospora</taxon>
    </lineage>
</organism>
<comment type="caution">
    <text evidence="4">The sequence shown here is derived from an EMBL/GenBank/DDBJ whole genome shotgun (WGS) entry which is preliminary data.</text>
</comment>
<evidence type="ECO:0000313" key="5">
    <source>
        <dbReference type="Proteomes" id="UP001444661"/>
    </source>
</evidence>
<protein>
    <recommendedName>
        <fullName evidence="6">Heterokaryon incompatibility domain-containing protein</fullName>
    </recommendedName>
</protein>
<evidence type="ECO:0000259" key="3">
    <source>
        <dbReference type="Pfam" id="PF26640"/>
    </source>
</evidence>
<feature type="region of interest" description="Disordered" evidence="1">
    <location>
        <begin position="672"/>
        <end position="707"/>
    </location>
</feature>
<dbReference type="InterPro" id="IPR058525">
    <property type="entry name" value="DUF8212"/>
</dbReference>
<feature type="domain" description="DUF8212" evidence="3">
    <location>
        <begin position="281"/>
        <end position="304"/>
    </location>
</feature>
<evidence type="ECO:0000313" key="4">
    <source>
        <dbReference type="EMBL" id="KAK8035626.1"/>
    </source>
</evidence>
<proteinExistence type="predicted"/>
<name>A0ABR1SMR3_9PEZI</name>
<dbReference type="Pfam" id="PF06985">
    <property type="entry name" value="HET"/>
    <property type="match status" value="1"/>
</dbReference>
<sequence>MRLINTETMEMEEFMLTPPKYAILSHRWSDAEVTYVDYMDGSALSMPAYNKVLSFCSKARSEGLQYAWIDTCCIDKRSSAELSESINSMFKWYQQAEICYAYLNDVTKDTADFFASKDRMFESGLFMDTHPNDKWERLRETRLHREFCNSVWFKRGWTLQELIAPSEVVFFDNNWHDLGTKHSLVSLIHRITRIDVCHLRAASAEDVTSSPGRLDDTSKTLQLPTTARKRDYSEPWRLATTAQKMKWAVGRHTSRLEDRAYSLLGIFDVTMPLLYGEGQTAFFRLQEEIIKRHPYDHSIFSWRDDSGLGYTGLFAPNPDYFGRSMEVRPASVTFRERMAQDFDSSASGSHDPIEVSLRRARLSLPLIGPIASVRLQQLPAGPFVHKDAPTASLVRAFSPEPQPENTGWHNLDRVEDRPLPPIYVAVLDCAFTAIPGCFVGILLRREDGPHGSYVRDHCLKAICIRPEVGTFYHSFSIYAHLEYKSVTEWTEEGITQPYLSHKTVIQIIYVGSEPFGLLKVLGDSLGQGFVSFDNHCDLHVKPGDRNWLLFVKADSRGNLTTFALFVGRLENSDRLWTHVEFPASSNDAAYWALPMNRLDAQHDLRLPRFNGLQSVEGSDYRRDDIHEGLTTRDLENKNGGVVVVRRRKARGWPSDPEDVNLTIEGVEYRPQSLADEGLQINTPVSDEDGPNEDAYQSGASTPQTPGGAPIADWPLGFDKSSLWEGFIGFNLPHPFTNDDGVPDNWYTLPVKEMVKHMPKRLIQQCEQQQQQQQQQKRDRSGKGS</sequence>
<feature type="compositionally biased region" description="Low complexity" evidence="1">
    <location>
        <begin position="763"/>
        <end position="774"/>
    </location>
</feature>
<dbReference type="Pfam" id="PF26640">
    <property type="entry name" value="DUF8212"/>
    <property type="match status" value="1"/>
</dbReference>
<evidence type="ECO:0008006" key="6">
    <source>
        <dbReference type="Google" id="ProtNLM"/>
    </source>
</evidence>